<protein>
    <recommendedName>
        <fullName evidence="4">ABC-type Mn/Zn transport systems, ATPase component</fullName>
    </recommendedName>
</protein>
<name>A0A2U1F113_9PSEU</name>
<keyword evidence="3" id="KW-1185">Reference proteome</keyword>
<reference evidence="2 3" key="1">
    <citation type="submission" date="2018-04" db="EMBL/GenBank/DDBJ databases">
        <title>Genomic Encyclopedia of Type Strains, Phase IV (KMG-IV): sequencing the most valuable type-strain genomes for metagenomic binning, comparative biology and taxonomic classification.</title>
        <authorList>
            <person name="Goeker M."/>
        </authorList>
    </citation>
    <scope>NUCLEOTIDE SEQUENCE [LARGE SCALE GENOMIC DNA]</scope>
    <source>
        <strain evidence="2 3">DSM 45771</strain>
    </source>
</reference>
<feature type="compositionally biased region" description="Low complexity" evidence="1">
    <location>
        <begin position="122"/>
        <end position="148"/>
    </location>
</feature>
<evidence type="ECO:0000256" key="1">
    <source>
        <dbReference type="SAM" id="MobiDB-lite"/>
    </source>
</evidence>
<evidence type="ECO:0008006" key="4">
    <source>
        <dbReference type="Google" id="ProtNLM"/>
    </source>
</evidence>
<comment type="caution">
    <text evidence="2">The sequence shown here is derived from an EMBL/GenBank/DDBJ whole genome shotgun (WGS) entry which is preliminary data.</text>
</comment>
<dbReference type="EMBL" id="QEKW01000014">
    <property type="protein sequence ID" value="PVZ05852.1"/>
    <property type="molecule type" value="Genomic_DNA"/>
</dbReference>
<gene>
    <name evidence="2" type="ORF">C8D89_114108</name>
</gene>
<sequence length="230" mass="23363">MSTRNTVLHALHDVGLAAWFGGSLFGLAGLNAAAEEAGDRRTADRVSSIGWAKWSPVNFAAIAAHTIGGAGLLAENRKRALAQKGHTGTVNAKLALTVAAIAASGYTRLVGKKVEDAVIHQASDASSSTTSPLSDATTKQGASSGAGEAAREADKRAGQTVSNVAEQLPVDVARANRQLHALQYAVPVLTGAIVVLSAQANEQQRPGDQLRGIARRAGSAVSSIGSAVAA</sequence>
<accession>A0A2U1F113</accession>
<dbReference type="Proteomes" id="UP000245639">
    <property type="component" value="Unassembled WGS sequence"/>
</dbReference>
<dbReference type="OrthoDB" id="5181921at2"/>
<proteinExistence type="predicted"/>
<dbReference type="RefSeq" id="WP_116710255.1">
    <property type="nucleotide sequence ID" value="NZ_QEKW01000014.1"/>
</dbReference>
<feature type="region of interest" description="Disordered" evidence="1">
    <location>
        <begin position="122"/>
        <end position="160"/>
    </location>
</feature>
<dbReference type="AlphaFoldDB" id="A0A2U1F113"/>
<evidence type="ECO:0000313" key="3">
    <source>
        <dbReference type="Proteomes" id="UP000245639"/>
    </source>
</evidence>
<evidence type="ECO:0000313" key="2">
    <source>
        <dbReference type="EMBL" id="PVZ05852.1"/>
    </source>
</evidence>
<organism evidence="2 3">
    <name type="scientific">Actinomycetospora cinnamomea</name>
    <dbReference type="NCBI Taxonomy" id="663609"/>
    <lineage>
        <taxon>Bacteria</taxon>
        <taxon>Bacillati</taxon>
        <taxon>Actinomycetota</taxon>
        <taxon>Actinomycetes</taxon>
        <taxon>Pseudonocardiales</taxon>
        <taxon>Pseudonocardiaceae</taxon>
        <taxon>Actinomycetospora</taxon>
    </lineage>
</organism>